<sequence length="477" mass="52610">MTAWTTLPRSWKLEDVQAVLNVIITAFSGITIFVFTRCYWSFWARFAAKGRAVPVSSLLSLNTPGEAADILLLLKSHVFQHWNIVAQSLVVIALSITTLLSGPIAKYSTKLTHVVVQTEVNGLLAGRTDNGIHDSQVAWNQTQTSLDRAGFPIDELLDYLPDTSDLWVYRPDEWNNSWSMTCESVESKPVSLYLTSDCDTLTGKFGGAIEGEIFPAFLRSGYGYYDSPDFYTSATLIKDLLICMYAAKYSDWDEAGGPFGIYRTDPTWIAFPDIEDVFNIPTSILGNYFTRFKQESMAKDEISVITPRDLQRFYQTSIVTKDTQLKRPVKRKMSVRVVAVQLSTGFIAVFSILAGFICLGVAAYVLLLFRHQGSMNSLPQSRLDWLLKCIISRSPKPSGTDSRGPMLSAVAEAGAGAVIPLQVTADKKRAQFEGAVYGTTWTGDVPHSPGVHALSSDFPDKLVTDSGMPEAQQNGLG</sequence>
<evidence type="ECO:0000256" key="1">
    <source>
        <dbReference type="SAM" id="Phobius"/>
    </source>
</evidence>
<name>A0A178ZEK9_9EURO</name>
<gene>
    <name evidence="2" type="ORF">AYL99_08351</name>
</gene>
<keyword evidence="1" id="KW-0472">Membrane</keyword>
<accession>A0A178ZEK9</accession>
<evidence type="ECO:0000313" key="2">
    <source>
        <dbReference type="EMBL" id="OAP57613.1"/>
    </source>
</evidence>
<keyword evidence="1" id="KW-1133">Transmembrane helix</keyword>
<keyword evidence="1" id="KW-0812">Transmembrane</keyword>
<protein>
    <submittedName>
        <fullName evidence="2">Uncharacterized protein</fullName>
    </submittedName>
</protein>
<comment type="caution">
    <text evidence="2">The sequence shown here is derived from an EMBL/GenBank/DDBJ whole genome shotgun (WGS) entry which is preliminary data.</text>
</comment>
<dbReference type="OrthoDB" id="3516776at2759"/>
<dbReference type="GeneID" id="30012519"/>
<feature type="transmembrane region" description="Helical" evidence="1">
    <location>
        <begin position="337"/>
        <end position="369"/>
    </location>
</feature>
<dbReference type="EMBL" id="LVYI01000007">
    <property type="protein sequence ID" value="OAP57613.1"/>
    <property type="molecule type" value="Genomic_DNA"/>
</dbReference>
<evidence type="ECO:0000313" key="3">
    <source>
        <dbReference type="Proteomes" id="UP000078343"/>
    </source>
</evidence>
<feature type="transmembrane region" description="Helical" evidence="1">
    <location>
        <begin position="20"/>
        <end position="40"/>
    </location>
</feature>
<dbReference type="RefSeq" id="XP_018690980.1">
    <property type="nucleotide sequence ID" value="XM_018839859.1"/>
</dbReference>
<proteinExistence type="predicted"/>
<organism evidence="2 3">
    <name type="scientific">Fonsecaea erecta</name>
    <dbReference type="NCBI Taxonomy" id="1367422"/>
    <lineage>
        <taxon>Eukaryota</taxon>
        <taxon>Fungi</taxon>
        <taxon>Dikarya</taxon>
        <taxon>Ascomycota</taxon>
        <taxon>Pezizomycotina</taxon>
        <taxon>Eurotiomycetes</taxon>
        <taxon>Chaetothyriomycetidae</taxon>
        <taxon>Chaetothyriales</taxon>
        <taxon>Herpotrichiellaceae</taxon>
        <taxon>Fonsecaea</taxon>
    </lineage>
</organism>
<feature type="transmembrane region" description="Helical" evidence="1">
    <location>
        <begin position="80"/>
        <end position="100"/>
    </location>
</feature>
<dbReference type="Proteomes" id="UP000078343">
    <property type="component" value="Unassembled WGS sequence"/>
</dbReference>
<dbReference type="AlphaFoldDB" id="A0A178ZEK9"/>
<keyword evidence="3" id="KW-1185">Reference proteome</keyword>
<reference evidence="2 3" key="1">
    <citation type="submission" date="2016-04" db="EMBL/GenBank/DDBJ databases">
        <title>Draft genome of Fonsecaea erecta CBS 125763.</title>
        <authorList>
            <person name="Weiss V.A."/>
            <person name="Vicente V.A."/>
            <person name="Raittz R.T."/>
            <person name="Moreno L.F."/>
            <person name="De Souza E.M."/>
            <person name="Pedrosa F.O."/>
            <person name="Steffens M.B."/>
            <person name="Faoro H."/>
            <person name="Tadra-Sfeir M.Z."/>
            <person name="Najafzadeh M.J."/>
            <person name="Felipe M.S."/>
            <person name="Teixeira M."/>
            <person name="Sun J."/>
            <person name="Xi L."/>
            <person name="Gomes R."/>
            <person name="De Azevedo C.M."/>
            <person name="Salgado C.G."/>
            <person name="Da Silva M.B."/>
            <person name="Nascimento M.F."/>
            <person name="Queiroz-Telles F."/>
            <person name="Attili D.S."/>
            <person name="Gorbushina A."/>
        </authorList>
    </citation>
    <scope>NUCLEOTIDE SEQUENCE [LARGE SCALE GENOMIC DNA]</scope>
    <source>
        <strain evidence="2 3">CBS 125763</strain>
    </source>
</reference>